<accession>A0A2S9YN08</accession>
<gene>
    <name evidence="2" type="ORF">ENSA7_37680</name>
</gene>
<reference evidence="2 3" key="1">
    <citation type="submission" date="2018-03" db="EMBL/GenBank/DDBJ databases">
        <title>Draft Genome Sequences of the Obligatory Marine Myxobacteria Enhygromyxa salina SWB007.</title>
        <authorList>
            <person name="Poehlein A."/>
            <person name="Moghaddam J.A."/>
            <person name="Harms H."/>
            <person name="Alanjari M."/>
            <person name="Koenig G.M."/>
            <person name="Daniel R."/>
            <person name="Schaeberle T.F."/>
        </authorList>
    </citation>
    <scope>NUCLEOTIDE SEQUENCE [LARGE SCALE GENOMIC DNA]</scope>
    <source>
        <strain evidence="2 3">SWB007</strain>
    </source>
</reference>
<comment type="caution">
    <text evidence="2">The sequence shown here is derived from an EMBL/GenBank/DDBJ whole genome shotgun (WGS) entry which is preliminary data.</text>
</comment>
<organism evidence="2 3">
    <name type="scientific">Enhygromyxa salina</name>
    <dbReference type="NCBI Taxonomy" id="215803"/>
    <lineage>
        <taxon>Bacteria</taxon>
        <taxon>Pseudomonadati</taxon>
        <taxon>Myxococcota</taxon>
        <taxon>Polyangia</taxon>
        <taxon>Nannocystales</taxon>
        <taxon>Nannocystaceae</taxon>
        <taxon>Enhygromyxa</taxon>
    </lineage>
</organism>
<dbReference type="Proteomes" id="UP000238823">
    <property type="component" value="Unassembled WGS sequence"/>
</dbReference>
<feature type="compositionally biased region" description="Acidic residues" evidence="1">
    <location>
        <begin position="29"/>
        <end position="59"/>
    </location>
</feature>
<feature type="compositionally biased region" description="Acidic residues" evidence="1">
    <location>
        <begin position="66"/>
        <end position="85"/>
    </location>
</feature>
<dbReference type="InterPro" id="IPR009291">
    <property type="entry name" value="Vps62"/>
</dbReference>
<dbReference type="EMBL" id="PVNL01000074">
    <property type="protein sequence ID" value="PRQ06449.1"/>
    <property type="molecule type" value="Genomic_DNA"/>
</dbReference>
<evidence type="ECO:0000313" key="2">
    <source>
        <dbReference type="EMBL" id="PRQ06449.1"/>
    </source>
</evidence>
<sequence length="383" mass="40956">MRKIHRAIPLMVVLPFGCGESPDAGGDMDATETGESGDGDQESSDIDGDGDGDSGDGDGDPGTGDGDGDGDGDPSGDGDGDGDADPDPRQIELETYAPRVWFPANETYWPSSVEWAYPELERFADGEGKYWVRTLDSLDSPSDTLPFFAGELETAPVYAYWADKGGDVVDLVYFFYFPYNRGKSVADTIWGNHVGDWEHITVRLLGNDVDGYAPSQVYLSAHSFGGAYDWNSGEVELLEGTHPIVYSAWGSHGMWSSPGDHVYQSIGETVFNVCVTLICADLTDQTSAGVAWDTWENMVALDYAEGVGIGGAAWPVWMSNAFTDAGPGDPAVPGEGPIFRWGNQEDCSVLGIPFDITDLIGVCRLEDGPTGPVSKGVWGAELQ</sequence>
<dbReference type="RefSeq" id="WP_106090739.1">
    <property type="nucleotide sequence ID" value="NZ_PVNL01000074.1"/>
</dbReference>
<feature type="region of interest" description="Disordered" evidence="1">
    <location>
        <begin position="15"/>
        <end position="89"/>
    </location>
</feature>
<evidence type="ECO:0000313" key="3">
    <source>
        <dbReference type="Proteomes" id="UP000238823"/>
    </source>
</evidence>
<dbReference type="OrthoDB" id="144586at2"/>
<dbReference type="PANTHER" id="PTHR48174:SF5">
    <property type="entry name" value="VACUOLAR PROTEIN SORTING-ASSOCIATED PROTEIN 62"/>
    <property type="match status" value="1"/>
</dbReference>
<evidence type="ECO:0000256" key="1">
    <source>
        <dbReference type="SAM" id="MobiDB-lite"/>
    </source>
</evidence>
<dbReference type="Pfam" id="PF06101">
    <property type="entry name" value="Vps62"/>
    <property type="match status" value="1"/>
</dbReference>
<protein>
    <submittedName>
        <fullName evidence="2">Uncharacterized protein</fullName>
    </submittedName>
</protein>
<dbReference type="PANTHER" id="PTHR48174">
    <property type="entry name" value="DUF946 FAMILY PROTEIN"/>
    <property type="match status" value="1"/>
</dbReference>
<proteinExistence type="predicted"/>
<dbReference type="AlphaFoldDB" id="A0A2S9YN08"/>
<name>A0A2S9YN08_9BACT</name>